<name>A0ACC5QWS1_9HYPH</name>
<reference evidence="1" key="1">
    <citation type="submission" date="2021-01" db="EMBL/GenBank/DDBJ databases">
        <authorList>
            <person name="Sun Q."/>
        </authorList>
    </citation>
    <scope>NUCLEOTIDE SEQUENCE</scope>
    <source>
        <strain evidence="1">YIM B02566</strain>
    </source>
</reference>
<proteinExistence type="predicted"/>
<keyword evidence="2" id="KW-1185">Reference proteome</keyword>
<dbReference type="EMBL" id="JAENHL010000003">
    <property type="protein sequence ID" value="MBK1864787.1"/>
    <property type="molecule type" value="Genomic_DNA"/>
</dbReference>
<accession>A0ACC5QWS1</accession>
<evidence type="ECO:0000313" key="2">
    <source>
        <dbReference type="Proteomes" id="UP000616151"/>
    </source>
</evidence>
<sequence>MKSWRILAIVPLLVLLGACGMRPLYGTDGVSSGVAGQLASVAIPEPKTRLDQIVRNELLSTMRPAGTAEPDRYSLEIVTKASEDRSIEDSSDSRSARRSTVRVTASFQLKDMNGGTVVYKGKTFSNVSYDDVGQSFSNMQARTNAIERGAKEIALDIRTRVAAHFAR</sequence>
<organism evidence="1 2">
    <name type="scientific">Taklimakanibacter albus</name>
    <dbReference type="NCBI Taxonomy" id="2800327"/>
    <lineage>
        <taxon>Bacteria</taxon>
        <taxon>Pseudomonadati</taxon>
        <taxon>Pseudomonadota</taxon>
        <taxon>Alphaproteobacteria</taxon>
        <taxon>Hyphomicrobiales</taxon>
        <taxon>Aestuariivirgaceae</taxon>
        <taxon>Taklimakanibacter</taxon>
    </lineage>
</organism>
<evidence type="ECO:0000313" key="1">
    <source>
        <dbReference type="EMBL" id="MBK1864787.1"/>
    </source>
</evidence>
<comment type="caution">
    <text evidence="1">The sequence shown here is derived from an EMBL/GenBank/DDBJ whole genome shotgun (WGS) entry which is preliminary data.</text>
</comment>
<gene>
    <name evidence="1" type="ORF">JHL16_00350</name>
</gene>
<protein>
    <submittedName>
        <fullName evidence="1">Uncharacterized protein</fullName>
    </submittedName>
</protein>
<dbReference type="Proteomes" id="UP000616151">
    <property type="component" value="Unassembled WGS sequence"/>
</dbReference>